<evidence type="ECO:0000313" key="2">
    <source>
        <dbReference type="EMBL" id="QEC46237.1"/>
    </source>
</evidence>
<dbReference type="AlphaFoldDB" id="A0A5B8TZT0"/>
<organism evidence="2 3">
    <name type="scientific">Baekduia soli</name>
    <dbReference type="NCBI Taxonomy" id="496014"/>
    <lineage>
        <taxon>Bacteria</taxon>
        <taxon>Bacillati</taxon>
        <taxon>Actinomycetota</taxon>
        <taxon>Thermoleophilia</taxon>
        <taxon>Solirubrobacterales</taxon>
        <taxon>Baekduiaceae</taxon>
        <taxon>Baekduia</taxon>
    </lineage>
</organism>
<evidence type="ECO:0000256" key="1">
    <source>
        <dbReference type="SAM" id="MobiDB-lite"/>
    </source>
</evidence>
<evidence type="ECO:0000313" key="3">
    <source>
        <dbReference type="Proteomes" id="UP000321805"/>
    </source>
</evidence>
<reference evidence="2 3" key="1">
    <citation type="journal article" date="2018" name="J. Microbiol.">
        <title>Baekduia soli gen. nov., sp. nov., a novel bacterium isolated from the soil of Baekdu Mountain and proposal of a novel family name, Baekduiaceae fam. nov.</title>
        <authorList>
            <person name="An D.S."/>
            <person name="Siddiqi M.Z."/>
            <person name="Kim K.H."/>
            <person name="Yu H.S."/>
            <person name="Im W.T."/>
        </authorList>
    </citation>
    <scope>NUCLEOTIDE SEQUENCE [LARGE SCALE GENOMIC DNA]</scope>
    <source>
        <strain evidence="2 3">BR7-21</strain>
    </source>
</reference>
<dbReference type="KEGG" id="bsol:FSW04_00715"/>
<sequence length="78" mass="8717">MSNVHTESHHQVATNERLLERHEIVLSAYPAPHERWCTSLDLDHEELGSAGHGFELIVSRPTTHRDPDTVSPLCPPSA</sequence>
<protein>
    <submittedName>
        <fullName evidence="2">Uncharacterized protein</fullName>
    </submittedName>
</protein>
<dbReference type="EMBL" id="CP042430">
    <property type="protein sequence ID" value="QEC46237.1"/>
    <property type="molecule type" value="Genomic_DNA"/>
</dbReference>
<feature type="region of interest" description="Disordered" evidence="1">
    <location>
        <begin position="58"/>
        <end position="78"/>
    </location>
</feature>
<proteinExistence type="predicted"/>
<accession>A0A5B8TZT0</accession>
<name>A0A5B8TZT0_9ACTN</name>
<gene>
    <name evidence="2" type="ORF">FSW04_00715</name>
</gene>
<dbReference type="RefSeq" id="WP_146915223.1">
    <property type="nucleotide sequence ID" value="NZ_CP042430.1"/>
</dbReference>
<keyword evidence="3" id="KW-1185">Reference proteome</keyword>
<dbReference type="Proteomes" id="UP000321805">
    <property type="component" value="Chromosome"/>
</dbReference>